<comment type="subcellular location">
    <subcellularLocation>
        <location evidence="1">Membrane</location>
        <topology evidence="1">Multi-pass membrane protein</topology>
    </subcellularLocation>
</comment>
<feature type="transmembrane region" description="Helical" evidence="5">
    <location>
        <begin position="50"/>
        <end position="68"/>
    </location>
</feature>
<evidence type="ECO:0000256" key="4">
    <source>
        <dbReference type="ARBA" id="ARBA00023136"/>
    </source>
</evidence>
<dbReference type="InterPro" id="IPR007267">
    <property type="entry name" value="GtrA_DPMS_TM"/>
</dbReference>
<evidence type="ECO:0000256" key="5">
    <source>
        <dbReference type="SAM" id="Phobius"/>
    </source>
</evidence>
<evidence type="ECO:0000313" key="8">
    <source>
        <dbReference type="Proteomes" id="UP000528457"/>
    </source>
</evidence>
<gene>
    <name evidence="7" type="ORF">HNR48_002021</name>
</gene>
<evidence type="ECO:0000256" key="2">
    <source>
        <dbReference type="ARBA" id="ARBA00022692"/>
    </source>
</evidence>
<dbReference type="EMBL" id="JACHHT010000002">
    <property type="protein sequence ID" value="MBB6521736.1"/>
    <property type="molecule type" value="Genomic_DNA"/>
</dbReference>
<proteinExistence type="predicted"/>
<keyword evidence="2 5" id="KW-0812">Transmembrane</keyword>
<sequence length="77" mass="8244">MSFYLNSRFTFADMSSGGNAGKLAKFFLVACTAFVAATVAVVYLSAFMPVYLAKIASIVVSLALNYGLSRLLVFKST</sequence>
<comment type="caution">
    <text evidence="7">The sequence shown here is derived from an EMBL/GenBank/DDBJ whole genome shotgun (WGS) entry which is preliminary data.</text>
</comment>
<evidence type="ECO:0000256" key="1">
    <source>
        <dbReference type="ARBA" id="ARBA00004141"/>
    </source>
</evidence>
<evidence type="ECO:0000256" key="3">
    <source>
        <dbReference type="ARBA" id="ARBA00022989"/>
    </source>
</evidence>
<keyword evidence="8" id="KW-1185">Reference proteome</keyword>
<feature type="domain" description="GtrA/DPMS transmembrane" evidence="6">
    <location>
        <begin position="1"/>
        <end position="74"/>
    </location>
</feature>
<organism evidence="7 8">
    <name type="scientific">Pseudoteredinibacter isoporae</name>
    <dbReference type="NCBI Taxonomy" id="570281"/>
    <lineage>
        <taxon>Bacteria</taxon>
        <taxon>Pseudomonadati</taxon>
        <taxon>Pseudomonadota</taxon>
        <taxon>Gammaproteobacteria</taxon>
        <taxon>Cellvibrionales</taxon>
        <taxon>Cellvibrionaceae</taxon>
        <taxon>Pseudoteredinibacter</taxon>
    </lineage>
</organism>
<dbReference type="Proteomes" id="UP000528457">
    <property type="component" value="Unassembled WGS sequence"/>
</dbReference>
<reference evidence="7 8" key="1">
    <citation type="submission" date="2020-08" db="EMBL/GenBank/DDBJ databases">
        <title>Genomic Encyclopedia of Type Strains, Phase IV (KMG-IV): sequencing the most valuable type-strain genomes for metagenomic binning, comparative biology and taxonomic classification.</title>
        <authorList>
            <person name="Goeker M."/>
        </authorList>
    </citation>
    <scope>NUCLEOTIDE SEQUENCE [LARGE SCALE GENOMIC DNA]</scope>
    <source>
        <strain evidence="7 8">DSM 22368</strain>
    </source>
</reference>
<accession>A0A7X0JUV2</accession>
<keyword evidence="3 5" id="KW-1133">Transmembrane helix</keyword>
<dbReference type="InParanoid" id="A0A7X0JUV2"/>
<evidence type="ECO:0000259" key="6">
    <source>
        <dbReference type="Pfam" id="PF04138"/>
    </source>
</evidence>
<feature type="transmembrane region" description="Helical" evidence="5">
    <location>
        <begin position="23"/>
        <end position="44"/>
    </location>
</feature>
<name>A0A7X0JUV2_9GAMM</name>
<keyword evidence="4 5" id="KW-0472">Membrane</keyword>
<dbReference type="AlphaFoldDB" id="A0A7X0JUV2"/>
<protein>
    <submittedName>
        <fullName evidence="7">Putative flippase GtrA</fullName>
    </submittedName>
</protein>
<dbReference type="Pfam" id="PF04138">
    <property type="entry name" value="GtrA_DPMS_TM"/>
    <property type="match status" value="1"/>
</dbReference>
<dbReference type="GO" id="GO:0016020">
    <property type="term" value="C:membrane"/>
    <property type="evidence" value="ECO:0007669"/>
    <property type="project" value="UniProtKB-SubCell"/>
</dbReference>
<dbReference type="GO" id="GO:0000271">
    <property type="term" value="P:polysaccharide biosynthetic process"/>
    <property type="evidence" value="ECO:0007669"/>
    <property type="project" value="InterPro"/>
</dbReference>
<evidence type="ECO:0000313" key="7">
    <source>
        <dbReference type="EMBL" id="MBB6521736.1"/>
    </source>
</evidence>